<dbReference type="OrthoDB" id="53569at2"/>
<evidence type="ECO:0000313" key="4">
    <source>
        <dbReference type="EMBL" id="AAF11821.1"/>
    </source>
</evidence>
<dbReference type="SMART" id="SM00028">
    <property type="entry name" value="TPR"/>
    <property type="match status" value="1"/>
</dbReference>
<keyword evidence="5" id="KW-1185">Reference proteome</keyword>
<keyword evidence="1" id="KW-0802">TPR repeat</keyword>
<feature type="transmembrane region" description="Helical" evidence="2">
    <location>
        <begin position="326"/>
        <end position="345"/>
    </location>
</feature>
<dbReference type="Gene3D" id="1.25.40.10">
    <property type="entry name" value="Tetratricopeptide repeat domain"/>
    <property type="match status" value="1"/>
</dbReference>
<feature type="signal peptide" evidence="3">
    <location>
        <begin position="1"/>
        <end position="18"/>
    </location>
</feature>
<dbReference type="STRING" id="243230.DR_2271"/>
<feature type="transmembrane region" description="Helical" evidence="2">
    <location>
        <begin position="574"/>
        <end position="594"/>
    </location>
</feature>
<dbReference type="PIR" id="B75295">
    <property type="entry name" value="B75295"/>
</dbReference>
<evidence type="ECO:0000256" key="1">
    <source>
        <dbReference type="PROSITE-ProRule" id="PRU00339"/>
    </source>
</evidence>
<protein>
    <submittedName>
        <fullName evidence="4">Uncharacterized protein</fullName>
    </submittedName>
</protein>
<keyword evidence="3" id="KW-0732">Signal</keyword>
<dbReference type="InterPro" id="IPR019734">
    <property type="entry name" value="TPR_rpt"/>
</dbReference>
<dbReference type="AlphaFoldDB" id="Q9RS56"/>
<dbReference type="EMBL" id="AE000513">
    <property type="protein sequence ID" value="AAF11821.1"/>
    <property type="molecule type" value="Genomic_DNA"/>
</dbReference>
<keyword evidence="2" id="KW-0812">Transmembrane</keyword>
<feature type="transmembrane region" description="Helical" evidence="2">
    <location>
        <begin position="614"/>
        <end position="641"/>
    </location>
</feature>
<dbReference type="PROSITE" id="PS50005">
    <property type="entry name" value="TPR"/>
    <property type="match status" value="1"/>
</dbReference>
<accession>Q9RS56</accession>
<feature type="chain" id="PRO_5009974197" evidence="3">
    <location>
        <begin position="19"/>
        <end position="695"/>
    </location>
</feature>
<organism evidence="4 5">
    <name type="scientific">Deinococcus radiodurans (strain ATCC 13939 / DSM 20539 / JCM 16871 / CCUG 27074 / LMG 4051 / NBRC 15346 / NCIMB 9279 / VKM B-1422 / R1)</name>
    <dbReference type="NCBI Taxonomy" id="243230"/>
    <lineage>
        <taxon>Bacteria</taxon>
        <taxon>Thermotogati</taxon>
        <taxon>Deinococcota</taxon>
        <taxon>Deinococci</taxon>
        <taxon>Deinococcales</taxon>
        <taxon>Deinococcaceae</taxon>
        <taxon>Deinococcus</taxon>
    </lineage>
</organism>
<dbReference type="KEGG" id="dra:DR_2271"/>
<dbReference type="eggNOG" id="COG0457">
    <property type="taxonomic scope" value="Bacteria"/>
</dbReference>
<dbReference type="InParanoid" id="Q9RS56"/>
<sequence>MKRTLLLLALALGGTASAEVRVDGQTVRVLSGEQVTWQWTFAPALGQVSRPVRLDNQNYVAVGPVVYALSDEGRVLGRADLPGPVTSLDSSGGAVRVTVGGAGRSERLTLGDPTGDALPVEERVVFTPDPAVTGWLARFADALPAQELTRAGAQFPANPFIALREAEAAKTRGDDYAALSAVRRALGVSVPFPAGTQLAARLDRAGFPAAANLALDRAKRDAAARGLDPAVPVSRAALFAYGNPSGYVGTLLAQNRLPRAEVWMSFLRELYPRFEGGDALYRRYADVLDAQGRAGEAEEWRQFARSLREGTLYNLGPNDTRVLRDVARLATFALLLALLAAVLTLSARAWPTQRQDLAALGGRWRSWRRPPQRLRRTALAYASFSERLLLVTLAAALLTALGGWQWANLTGRALQAPALGTGTYSASLALPSTGDADPQPVAATYLLSGLGAQLDGDLAAARTLYGRAGDDACALNNLGAIAQSRDDLPQARTLYQQALALQPDLSAPAYNLGRNPATPETAFQRTYRPGQPRLCYPERRDLARSVSGDLGSVLRQTVTDPLGFLTERRPATRLNWALLAALPLIGALLVLLLIPRAASAGRLGRPAAFRLLAVLFPGAGLLGNAWGGVLLVAWAGVVVALLARWLPFPALPLQTAAVRSALWLALGALYVLNVLALLLIEAAHARRRRLRELEA</sequence>
<proteinExistence type="predicted"/>
<evidence type="ECO:0000256" key="2">
    <source>
        <dbReference type="SAM" id="Phobius"/>
    </source>
</evidence>
<dbReference type="Proteomes" id="UP000002524">
    <property type="component" value="Chromosome 1"/>
</dbReference>
<keyword evidence="2" id="KW-0472">Membrane</keyword>
<dbReference type="InterPro" id="IPR011990">
    <property type="entry name" value="TPR-like_helical_dom_sf"/>
</dbReference>
<dbReference type="EnsemblBacteria" id="AAF11821">
    <property type="protein sequence ID" value="AAF11821"/>
    <property type="gene ID" value="DR_2271"/>
</dbReference>
<dbReference type="RefSeq" id="WP_010888899.1">
    <property type="nucleotide sequence ID" value="NC_001263.1"/>
</dbReference>
<feature type="transmembrane region" description="Helical" evidence="2">
    <location>
        <begin position="661"/>
        <end position="680"/>
    </location>
</feature>
<dbReference type="SUPFAM" id="SSF48452">
    <property type="entry name" value="TPR-like"/>
    <property type="match status" value="1"/>
</dbReference>
<name>Q9RS56_DEIRA</name>
<dbReference type="HOGENOM" id="CLU_396252_0_0_0"/>
<gene>
    <name evidence="4" type="ordered locus">DR_2271</name>
</gene>
<dbReference type="PATRIC" id="fig|243230.17.peg.2499"/>
<evidence type="ECO:0000313" key="5">
    <source>
        <dbReference type="Proteomes" id="UP000002524"/>
    </source>
</evidence>
<keyword evidence="2" id="KW-1133">Transmembrane helix</keyword>
<dbReference type="PaxDb" id="243230-DR_2271"/>
<evidence type="ECO:0000256" key="3">
    <source>
        <dbReference type="SAM" id="SignalP"/>
    </source>
</evidence>
<reference evidence="4 5" key="1">
    <citation type="journal article" date="1999" name="Science">
        <title>Genome sequence of the radioresistant bacterium Deinococcus radiodurans R1.</title>
        <authorList>
            <person name="White O."/>
            <person name="Eisen J.A."/>
            <person name="Heidelberg J.F."/>
            <person name="Hickey E.K."/>
            <person name="Peterson J.D."/>
            <person name="Dodson R.J."/>
            <person name="Haft D.H."/>
            <person name="Gwinn M.L."/>
            <person name="Nelson W.C."/>
            <person name="Richardson D.L."/>
            <person name="Moffat K.S."/>
            <person name="Qin H."/>
            <person name="Jiang L."/>
            <person name="Pamphile W."/>
            <person name="Crosby M."/>
            <person name="Shen M."/>
            <person name="Vamathevan J.J."/>
            <person name="Lam P."/>
            <person name="McDonald L."/>
            <person name="Utterback T."/>
            <person name="Zalewski C."/>
            <person name="Makarova K.S."/>
            <person name="Aravind L."/>
            <person name="Daly M.J."/>
            <person name="Minton K.W."/>
            <person name="Fleischmann R.D."/>
            <person name="Ketchum K.A."/>
            <person name="Nelson K.E."/>
            <person name="Salzberg S."/>
            <person name="Smith H.O."/>
            <person name="Venter J.C."/>
            <person name="Fraser C.M."/>
        </authorList>
    </citation>
    <scope>NUCLEOTIDE SEQUENCE [LARGE SCALE GENOMIC DNA]</scope>
    <source>
        <strain evidence="5">ATCC 13939 / DSM 20539 / JCM 16871 / LMG 4051 / NBRC 15346 / NCIMB 9279 / R1 / VKM B-1422</strain>
    </source>
</reference>
<dbReference type="GeneID" id="69518523"/>
<feature type="transmembrane region" description="Helical" evidence="2">
    <location>
        <begin position="388"/>
        <end position="407"/>
    </location>
</feature>
<feature type="repeat" description="TPR" evidence="1">
    <location>
        <begin position="472"/>
        <end position="505"/>
    </location>
</feature>